<reference evidence="2" key="1">
    <citation type="submission" date="2009-12" db="EMBL/GenBank/DDBJ databases">
        <authorList>
            <person name="Jacobs-Sera D."/>
            <person name="Zellars M."/>
            <person name="Wells M.E."/>
            <person name="Webb J.L."/>
            <person name="Ware V.C."/>
            <person name="Vazquez E."/>
            <person name="TamarapuParthasarathy P."/>
            <person name="Smith I.A."/>
            <person name="Simon S.E."/>
            <person name="Shaffer C.D."/>
            <person name="Rubin M.R."/>
            <person name="Rosenzweig R.F."/>
            <person name="Rinehart C.A."/>
            <person name="Qin H."/>
            <person name="Pillay I."/>
            <person name="Payne D.E.II."/>
            <person name="Padolina J.M."/>
            <person name="Novick P.A."/>
            <person name="Miller E.S."/>
            <person name="Mayer E.S."/>
            <person name="Marzillier J.Y."/>
            <person name="Mageeney C.M."/>
            <person name="MacGibeny M.A."/>
            <person name="Li W."/>
            <person name="Lee J.Y."/>
            <person name="Kinnersley M.A."/>
            <person name="King-Smith C."/>
            <person name="King R.A."/>
            <person name="Kenna M.A."/>
            <person name="Kearse M.G."/>
            <person name="Johnson B.K."/>
            <person name="Johnson A.A."/>
            <person name="Johnson C.M."/>
            <person name="Hughes L.E."/>
            <person name="Harrison M."/>
            <person name="Guild N.A."/>
            <person name="Gilbert J.L."/>
            <person name="Fillman C.L."/>
            <person name="Felton C.M."/>
            <person name="Dunbar D.A."/>
            <person name="Dennehy J.J."/>
            <person name="DeJong R.J."/>
            <person name="Carson S."/>
            <person name="Burnett S.H."/>
            <person name="Breakwell D.P."/>
            <person name="Berrios J.E."/>
            <person name="Benjamin R.C."/>
            <person name="Anderson J.J."/>
            <person name="Bradley K.W."/>
            <person name="Khaja R."/>
            <person name="Lee E."/>
            <person name="Barker L.P."/>
            <person name="Lewis M.F."/>
            <person name="Jordan T.C."/>
            <person name="Cresawn S.G."/>
            <person name="Grace M.A."/>
            <person name="Pope W.H."/>
            <person name="Ko C."/>
            <person name="Russell D.A."/>
            <person name="Peebles C.L."/>
            <person name="Lawrence J.L."/>
            <person name="Hendrix R.W."/>
            <person name="Hatfull G.F."/>
        </authorList>
    </citation>
    <scope>NUCLEOTIDE SEQUENCE [LARGE SCALE GENOMIC DNA]</scope>
</reference>
<dbReference type="EMBL" id="GU339467">
    <property type="protein sequence ID" value="ADB93734.1"/>
    <property type="molecule type" value="Genomic_DNA"/>
</dbReference>
<keyword evidence="2" id="KW-1185">Reference proteome</keyword>
<protein>
    <submittedName>
        <fullName evidence="1">Uncharacterized protein</fullName>
    </submittedName>
</protein>
<gene>
    <name evidence="1" type="primary">41</name>
    <name evidence="1" type="ORF">REDROCK_41</name>
</gene>
<organism evidence="1 2">
    <name type="scientific">Mycobacterium phage RedRock</name>
    <dbReference type="NCBI Taxonomy" id="711470"/>
    <lineage>
        <taxon>Viruses</taxon>
        <taxon>Duplodnaviria</taxon>
        <taxon>Heunggongvirae</taxon>
        <taxon>Uroviricota</taxon>
        <taxon>Caudoviricetes</taxon>
        <taxon>Fromanvirus</taxon>
        <taxon>Fromanvirus redrock</taxon>
    </lineage>
</organism>
<dbReference type="GeneID" id="22110984"/>
<sequence>MYEQQDHDFFDVLYQQWTKTTDAESSYWVVEEDKDHYAFGPGTFNVWAVDANNPDAPRKFIASFEREEDADFTAGINGAIPDLIRRLHEAIDEAVRKDEANDIAQGQLADALLENIGIRAEMHDLEVALAEANDRLEDEGNR</sequence>
<evidence type="ECO:0000313" key="1">
    <source>
        <dbReference type="EMBL" id="ADB93734.1"/>
    </source>
</evidence>
<dbReference type="RefSeq" id="YP_009101294.1">
    <property type="nucleotide sequence ID" value="NC_025444.1"/>
</dbReference>
<dbReference type="Proteomes" id="UP000001547">
    <property type="component" value="Segment"/>
</dbReference>
<dbReference type="KEGG" id="vg:22110984"/>
<dbReference type="OrthoDB" id="14787at10239"/>
<name>D3JZA3_9CAUD</name>
<proteinExistence type="predicted"/>
<evidence type="ECO:0000313" key="2">
    <source>
        <dbReference type="Proteomes" id="UP000001547"/>
    </source>
</evidence>
<accession>D3JZA3</accession>